<comment type="caution">
    <text evidence="1">The sequence shown here is derived from an EMBL/GenBank/DDBJ whole genome shotgun (WGS) entry which is preliminary data.</text>
</comment>
<accession>A0AAW2P4T8</accession>
<organism evidence="1">
    <name type="scientific">Sesamum radiatum</name>
    <name type="common">Black benniseed</name>
    <dbReference type="NCBI Taxonomy" id="300843"/>
    <lineage>
        <taxon>Eukaryota</taxon>
        <taxon>Viridiplantae</taxon>
        <taxon>Streptophyta</taxon>
        <taxon>Embryophyta</taxon>
        <taxon>Tracheophyta</taxon>
        <taxon>Spermatophyta</taxon>
        <taxon>Magnoliopsida</taxon>
        <taxon>eudicotyledons</taxon>
        <taxon>Gunneridae</taxon>
        <taxon>Pentapetalae</taxon>
        <taxon>asterids</taxon>
        <taxon>lamiids</taxon>
        <taxon>Lamiales</taxon>
        <taxon>Pedaliaceae</taxon>
        <taxon>Sesamum</taxon>
    </lineage>
</organism>
<dbReference type="AlphaFoldDB" id="A0AAW2P4T8"/>
<evidence type="ECO:0000313" key="1">
    <source>
        <dbReference type="EMBL" id="KAL0349766.1"/>
    </source>
</evidence>
<protein>
    <submittedName>
        <fullName evidence="1">Uncharacterized protein</fullName>
    </submittedName>
</protein>
<proteinExistence type="predicted"/>
<gene>
    <name evidence="1" type="ORF">Sradi_4125800</name>
</gene>
<sequence length="165" mass="19402">MAPSKTVPQTPYKIWHGKPASYKYLRVWGSSAYVKSLMGHKLDSRFCLCRFIGYSKKLRDTTSMIDLSKRHLSQGTQYSWKRVSLWITDKMRCYLRSRVNHLSKTTQHHLNLLFLLMVFQFPISTRESQPPERYGFVGLTSQLDNDPNTYREAMSDIDSDKWLEV</sequence>
<name>A0AAW2P4T8_SESRA</name>
<reference evidence="1" key="1">
    <citation type="submission" date="2020-06" db="EMBL/GenBank/DDBJ databases">
        <authorList>
            <person name="Li T."/>
            <person name="Hu X."/>
            <person name="Zhang T."/>
            <person name="Song X."/>
            <person name="Zhang H."/>
            <person name="Dai N."/>
            <person name="Sheng W."/>
            <person name="Hou X."/>
            <person name="Wei L."/>
        </authorList>
    </citation>
    <scope>NUCLEOTIDE SEQUENCE</scope>
    <source>
        <strain evidence="1">G02</strain>
        <tissue evidence="1">Leaf</tissue>
    </source>
</reference>
<dbReference type="EMBL" id="JACGWJ010000018">
    <property type="protein sequence ID" value="KAL0349766.1"/>
    <property type="molecule type" value="Genomic_DNA"/>
</dbReference>
<reference evidence="1" key="2">
    <citation type="journal article" date="2024" name="Plant">
        <title>Genomic evolution and insights into agronomic trait innovations of Sesamum species.</title>
        <authorList>
            <person name="Miao H."/>
            <person name="Wang L."/>
            <person name="Qu L."/>
            <person name="Liu H."/>
            <person name="Sun Y."/>
            <person name="Le M."/>
            <person name="Wang Q."/>
            <person name="Wei S."/>
            <person name="Zheng Y."/>
            <person name="Lin W."/>
            <person name="Duan Y."/>
            <person name="Cao H."/>
            <person name="Xiong S."/>
            <person name="Wang X."/>
            <person name="Wei L."/>
            <person name="Li C."/>
            <person name="Ma Q."/>
            <person name="Ju M."/>
            <person name="Zhao R."/>
            <person name="Li G."/>
            <person name="Mu C."/>
            <person name="Tian Q."/>
            <person name="Mei H."/>
            <person name="Zhang T."/>
            <person name="Gao T."/>
            <person name="Zhang H."/>
        </authorList>
    </citation>
    <scope>NUCLEOTIDE SEQUENCE</scope>
    <source>
        <strain evidence="1">G02</strain>
    </source>
</reference>